<organism evidence="1 2">
    <name type="scientific">Pedobacter africanus</name>
    <dbReference type="NCBI Taxonomy" id="151894"/>
    <lineage>
        <taxon>Bacteria</taxon>
        <taxon>Pseudomonadati</taxon>
        <taxon>Bacteroidota</taxon>
        <taxon>Sphingobacteriia</taxon>
        <taxon>Sphingobacteriales</taxon>
        <taxon>Sphingobacteriaceae</taxon>
        <taxon>Pedobacter</taxon>
    </lineage>
</organism>
<evidence type="ECO:0000313" key="1">
    <source>
        <dbReference type="EMBL" id="MDR6781905.1"/>
    </source>
</evidence>
<protein>
    <submittedName>
        <fullName evidence="1">Uncharacterized protein</fullName>
    </submittedName>
</protein>
<name>A0ACC6KRX5_9SPHI</name>
<dbReference type="Proteomes" id="UP001246858">
    <property type="component" value="Unassembled WGS sequence"/>
</dbReference>
<evidence type="ECO:0000313" key="2">
    <source>
        <dbReference type="Proteomes" id="UP001246858"/>
    </source>
</evidence>
<accession>A0ACC6KRX5</accession>
<comment type="caution">
    <text evidence="1">The sequence shown here is derived from an EMBL/GenBank/DDBJ whole genome shotgun (WGS) entry which is preliminary data.</text>
</comment>
<sequence length="248" mass="28084">MRVIQFSEYKKHVILAYRRLRDNGDLPAHLKRPTPAGLKKECLFVLADKNRYSEKDIDILRSFFGPKNDLNEYSLAIKKFGADKCKPLSNFLKKLEGNTDDKNIELLALIINFKPRPFIYGVTAIDDDTSHAGNIKLGNEHDESEPKIGIRPVDQQDAPQIGDHKKAKRNLIPRKLATSITTLTLVLVIGGTYFYQGQNRAYICDRGTGKKYHLSNKCPSLKKCNNSFVSTTIAEAEKNGKTLCDWEK</sequence>
<proteinExistence type="predicted"/>
<gene>
    <name evidence="1" type="ORF">J2X78_000457</name>
</gene>
<dbReference type="EMBL" id="JAVDTF010000001">
    <property type="protein sequence ID" value="MDR6781905.1"/>
    <property type="molecule type" value="Genomic_DNA"/>
</dbReference>
<reference evidence="1" key="1">
    <citation type="submission" date="2023-07" db="EMBL/GenBank/DDBJ databases">
        <title>Sorghum-associated microbial communities from plants grown in Nebraska, USA.</title>
        <authorList>
            <person name="Schachtman D."/>
        </authorList>
    </citation>
    <scope>NUCLEOTIDE SEQUENCE</scope>
    <source>
        <strain evidence="1">2697</strain>
    </source>
</reference>
<keyword evidence="2" id="KW-1185">Reference proteome</keyword>